<organism evidence="1 2">
    <name type="scientific">Defluviimonas salinarum</name>
    <dbReference type="NCBI Taxonomy" id="2992147"/>
    <lineage>
        <taxon>Bacteria</taxon>
        <taxon>Pseudomonadati</taxon>
        <taxon>Pseudomonadota</taxon>
        <taxon>Alphaproteobacteria</taxon>
        <taxon>Rhodobacterales</taxon>
        <taxon>Paracoccaceae</taxon>
        <taxon>Albidovulum</taxon>
    </lineage>
</organism>
<keyword evidence="2" id="KW-1185">Reference proteome</keyword>
<sequence>MKINTRALMTTSGFGCIGLSYDEALGDYVESEARAVFVTESSVAAARAAQAGMAPVNPATLPDLRYGDLIVTLHWGRRIEGRHVPAGQDAGLAIEITGADGAPRRIPFTGLNMLSAREQLIAMSERGTSLSADQGGVLAGIQGVLEIISANPDTERFGGALVGQAFIASMIDGAGHVRLSVSDEEFGRKARADMIRAQISRLARDHPDGLSGAAPLATLLREAGLSSAAARSGAEVRAAGGAMVTEEALRRMVTANDRLCREVFGAMTTTPIEKLGVAMISPAELEALVEEFSDRILTGEWVDRICSRAERIAGGAMHGYSFRTCMISTDGRDILAISDPVGDAAGQAFLYSWPSVERLQIAETDAGHIVNISPEEVPDETEIARLKVVLDALICETALEQDGADPLLPVRALKMR</sequence>
<proteinExistence type="predicted"/>
<dbReference type="EMBL" id="JAPDOG010000011">
    <property type="protein sequence ID" value="MCW3782596.1"/>
    <property type="molecule type" value="Genomic_DNA"/>
</dbReference>
<evidence type="ECO:0000313" key="1">
    <source>
        <dbReference type="EMBL" id="MCW3782596.1"/>
    </source>
</evidence>
<evidence type="ECO:0000313" key="2">
    <source>
        <dbReference type="Proteomes" id="UP001207582"/>
    </source>
</evidence>
<reference evidence="1 2" key="1">
    <citation type="submission" date="2022-10" db="EMBL/GenBank/DDBJ databases">
        <title>Defluviimonas sp. CAU 1641 isolated from mud.</title>
        <authorList>
            <person name="Kim W."/>
        </authorList>
    </citation>
    <scope>NUCLEOTIDE SEQUENCE [LARGE SCALE GENOMIC DNA]</scope>
    <source>
        <strain evidence="1 2">CAU 1641</strain>
    </source>
</reference>
<dbReference type="RefSeq" id="WP_264772330.1">
    <property type="nucleotide sequence ID" value="NZ_JAPDOG010000011.1"/>
</dbReference>
<dbReference type="Proteomes" id="UP001207582">
    <property type="component" value="Unassembled WGS sequence"/>
</dbReference>
<comment type="caution">
    <text evidence="1">The sequence shown here is derived from an EMBL/GenBank/DDBJ whole genome shotgun (WGS) entry which is preliminary data.</text>
</comment>
<name>A0ABT3J4J7_9RHOB</name>
<gene>
    <name evidence="1" type="ORF">OM960_13470</name>
</gene>
<protein>
    <submittedName>
        <fullName evidence="1">Uncharacterized protein</fullName>
    </submittedName>
</protein>
<accession>A0ABT3J4J7</accession>